<organism evidence="7 8">
    <name type="scientific">Chryseobacterium taichungense</name>
    <dbReference type="NCBI Taxonomy" id="295069"/>
    <lineage>
        <taxon>Bacteria</taxon>
        <taxon>Pseudomonadati</taxon>
        <taxon>Bacteroidota</taxon>
        <taxon>Flavobacteriia</taxon>
        <taxon>Flavobacteriales</taxon>
        <taxon>Weeksellaceae</taxon>
        <taxon>Chryseobacterium group</taxon>
        <taxon>Chryseobacterium</taxon>
    </lineage>
</organism>
<dbReference type="OrthoDB" id="9809354at2"/>
<evidence type="ECO:0000256" key="1">
    <source>
        <dbReference type="ARBA" id="ARBA00009528"/>
    </source>
</evidence>
<dbReference type="GO" id="GO:0005737">
    <property type="term" value="C:cytoplasm"/>
    <property type="evidence" value="ECO:0007669"/>
    <property type="project" value="InterPro"/>
</dbReference>
<dbReference type="RefSeq" id="WP_090000755.1">
    <property type="nucleotide sequence ID" value="NZ_FOBV01000007.1"/>
</dbReference>
<comment type="similarity">
    <text evidence="1">Belongs to the peptidase M17 family.</text>
</comment>
<protein>
    <submittedName>
        <fullName evidence="7">Leucyl aminopeptidase</fullName>
    </submittedName>
</protein>
<evidence type="ECO:0000313" key="7">
    <source>
        <dbReference type="EMBL" id="SEM82327.1"/>
    </source>
</evidence>
<dbReference type="Pfam" id="PF00883">
    <property type="entry name" value="Peptidase_M17"/>
    <property type="match status" value="1"/>
</dbReference>
<dbReference type="AlphaFoldDB" id="A0A1H8BKB1"/>
<dbReference type="PANTHER" id="PTHR11963">
    <property type="entry name" value="LEUCINE AMINOPEPTIDASE-RELATED"/>
    <property type="match status" value="1"/>
</dbReference>
<keyword evidence="3" id="KW-0645">Protease</keyword>
<dbReference type="PANTHER" id="PTHR11963:SF23">
    <property type="entry name" value="CYTOSOL AMINOPEPTIDASE"/>
    <property type="match status" value="1"/>
</dbReference>
<keyword evidence="8" id="KW-1185">Reference proteome</keyword>
<dbReference type="Proteomes" id="UP000199450">
    <property type="component" value="Unassembled WGS sequence"/>
</dbReference>
<evidence type="ECO:0000313" key="8">
    <source>
        <dbReference type="Proteomes" id="UP000199450"/>
    </source>
</evidence>
<evidence type="ECO:0000256" key="3">
    <source>
        <dbReference type="ARBA" id="ARBA00022670"/>
    </source>
</evidence>
<dbReference type="InterPro" id="IPR011356">
    <property type="entry name" value="Leucine_aapep/pepB"/>
</dbReference>
<proteinExistence type="inferred from homology"/>
<dbReference type="CDD" id="cd00433">
    <property type="entry name" value="Peptidase_M17"/>
    <property type="match status" value="1"/>
</dbReference>
<accession>A0A1H8BKB1</accession>
<dbReference type="GO" id="GO:0070006">
    <property type="term" value="F:metalloaminopeptidase activity"/>
    <property type="evidence" value="ECO:0007669"/>
    <property type="project" value="InterPro"/>
</dbReference>
<reference evidence="8" key="1">
    <citation type="submission" date="2016-10" db="EMBL/GenBank/DDBJ databases">
        <authorList>
            <person name="Varghese N."/>
            <person name="Submissions S."/>
        </authorList>
    </citation>
    <scope>NUCLEOTIDE SEQUENCE [LARGE SCALE GENOMIC DNA]</scope>
    <source>
        <strain evidence="8">DSM 17453</strain>
    </source>
</reference>
<dbReference type="GO" id="GO:0030145">
    <property type="term" value="F:manganese ion binding"/>
    <property type="evidence" value="ECO:0007669"/>
    <property type="project" value="InterPro"/>
</dbReference>
<dbReference type="GO" id="GO:0006508">
    <property type="term" value="P:proteolysis"/>
    <property type="evidence" value="ECO:0007669"/>
    <property type="project" value="UniProtKB-KW"/>
</dbReference>
<dbReference type="InterPro" id="IPR000819">
    <property type="entry name" value="Peptidase_M17_C"/>
</dbReference>
<dbReference type="Gene3D" id="3.40.630.10">
    <property type="entry name" value="Zn peptidases"/>
    <property type="match status" value="1"/>
</dbReference>
<name>A0A1H8BKB1_9FLAO</name>
<feature type="domain" description="Cytosol aminopeptidase" evidence="6">
    <location>
        <begin position="318"/>
        <end position="325"/>
    </location>
</feature>
<keyword evidence="4" id="KW-0378">Hydrolase</keyword>
<dbReference type="EMBL" id="FOBV01000007">
    <property type="protein sequence ID" value="SEM82327.1"/>
    <property type="molecule type" value="Genomic_DNA"/>
</dbReference>
<evidence type="ECO:0000256" key="4">
    <source>
        <dbReference type="ARBA" id="ARBA00022801"/>
    </source>
</evidence>
<dbReference type="STRING" id="295069.SAMN05421856_10729"/>
<sequence>MKLVNKKIKNYTQIFHLFTEEEWIKTSKNFNKNISTFFSGKKHEVFINAQEEGIAYFIGLGKEDLALFEVQQVALKFSQTYKEKILPLPTLVVGDFINERQFEEFVKGLLIGTYNYPFEKTHPFWNAKFELHFENLSQKKLDFIRRKSEAISNGQITCQEWLNKPANLKKPDTFSTYLKNLSKKYDLKYTSFNRKKCEELGLGAYLSVNQGSAYEAAFTILEYKTAAKNAKTFGLVGKCVLFDTGGISLKNPDNMHYMKSDMGGATAVLGTLIYAAEMQLPVNIIAILPITDNAISEKAFLPSDVITAYNGKTIEVLNTDAEGRMILADGLSYLSKNYKTDILIDIATLTGSSVRMFGDTCGALFSNNEELKNLMIKTGDKTNQKLWNLPLWDIWKENIRSDVADIKNISMKPIGDCIVAAKFLEQFIENHPKWVHLDIAGVAFGNVGYAKEKAATGFGVQLLADLIENYH</sequence>
<evidence type="ECO:0000256" key="2">
    <source>
        <dbReference type="ARBA" id="ARBA00022438"/>
    </source>
</evidence>
<dbReference type="SUPFAM" id="SSF53187">
    <property type="entry name" value="Zn-dependent exopeptidases"/>
    <property type="match status" value="1"/>
</dbReference>
<evidence type="ECO:0000256" key="5">
    <source>
        <dbReference type="ARBA" id="ARBA00023211"/>
    </source>
</evidence>
<evidence type="ECO:0000259" key="6">
    <source>
        <dbReference type="PROSITE" id="PS00631"/>
    </source>
</evidence>
<keyword evidence="2 7" id="KW-0031">Aminopeptidase</keyword>
<keyword evidence="5" id="KW-0464">Manganese</keyword>
<dbReference type="PRINTS" id="PR00481">
    <property type="entry name" value="LAMNOPPTDASE"/>
</dbReference>
<gene>
    <name evidence="7" type="ORF">SAMN05421856_10729</name>
</gene>
<dbReference type="PROSITE" id="PS00631">
    <property type="entry name" value="CYTOSOL_AP"/>
    <property type="match status" value="1"/>
</dbReference>